<name>A0A101FGK6_9THEO</name>
<dbReference type="GO" id="GO:0003848">
    <property type="term" value="F:2-amino-4-hydroxy-6-hydroxymethyldihydropteridine diphosphokinase activity"/>
    <property type="evidence" value="ECO:0007669"/>
    <property type="project" value="UniProtKB-EC"/>
</dbReference>
<protein>
    <recommendedName>
        <fullName evidence="3">2-amino-4-hydroxy-6-hydroxymethyldihydropteridine diphosphokinase</fullName>
        <ecNumber evidence="3">2.7.6.3</ecNumber>
    </recommendedName>
</protein>
<comment type="catalytic activity">
    <reaction evidence="1">
        <text>6-hydroxymethyl-7,8-dihydropterin + ATP = (7,8-dihydropterin-6-yl)methyl diphosphate + AMP + H(+)</text>
        <dbReference type="Rhea" id="RHEA:11412"/>
        <dbReference type="ChEBI" id="CHEBI:15378"/>
        <dbReference type="ChEBI" id="CHEBI:30616"/>
        <dbReference type="ChEBI" id="CHEBI:44841"/>
        <dbReference type="ChEBI" id="CHEBI:72950"/>
        <dbReference type="ChEBI" id="CHEBI:456215"/>
        <dbReference type="EC" id="2.7.6.3"/>
    </reaction>
</comment>
<evidence type="ECO:0000256" key="8">
    <source>
        <dbReference type="ARBA" id="ARBA00022909"/>
    </source>
</evidence>
<dbReference type="Proteomes" id="UP000053326">
    <property type="component" value="Unassembled WGS sequence"/>
</dbReference>
<dbReference type="PROSITE" id="PS00794">
    <property type="entry name" value="HPPK"/>
    <property type="match status" value="1"/>
</dbReference>
<evidence type="ECO:0000256" key="7">
    <source>
        <dbReference type="ARBA" id="ARBA00022840"/>
    </source>
</evidence>
<reference evidence="11" key="1">
    <citation type="journal article" date="2015" name="MBio">
        <title>Genome-Resolved Metagenomic Analysis Reveals Roles for Candidate Phyla and Other Microbial Community Members in Biogeochemical Transformations in Oil Reservoirs.</title>
        <authorList>
            <person name="Hu P."/>
            <person name="Tom L."/>
            <person name="Singh A."/>
            <person name="Thomas B.C."/>
            <person name="Baker B.J."/>
            <person name="Piceno Y.M."/>
            <person name="Andersen G.L."/>
            <person name="Banfield J.F."/>
        </authorList>
    </citation>
    <scope>NUCLEOTIDE SEQUENCE [LARGE SCALE GENOMIC DNA]</scope>
</reference>
<dbReference type="InterPro" id="IPR035907">
    <property type="entry name" value="Hppk_sf"/>
</dbReference>
<evidence type="ECO:0000256" key="1">
    <source>
        <dbReference type="ARBA" id="ARBA00000198"/>
    </source>
</evidence>
<dbReference type="PATRIC" id="fig|85874.4.peg.12"/>
<evidence type="ECO:0000313" key="10">
    <source>
        <dbReference type="EMBL" id="KUK36612.1"/>
    </source>
</evidence>
<dbReference type="GO" id="GO:0005524">
    <property type="term" value="F:ATP binding"/>
    <property type="evidence" value="ECO:0007669"/>
    <property type="project" value="UniProtKB-KW"/>
</dbReference>
<keyword evidence="5" id="KW-0547">Nucleotide-binding</keyword>
<comment type="caution">
    <text evidence="10">The sequence shown here is derived from an EMBL/GenBank/DDBJ whole genome shotgun (WGS) entry which is preliminary data.</text>
</comment>
<dbReference type="AlphaFoldDB" id="A0A101FGK6"/>
<evidence type="ECO:0000256" key="2">
    <source>
        <dbReference type="ARBA" id="ARBA00005051"/>
    </source>
</evidence>
<dbReference type="Pfam" id="PF01288">
    <property type="entry name" value="HPPK"/>
    <property type="match status" value="1"/>
</dbReference>
<proteinExistence type="predicted"/>
<evidence type="ECO:0000256" key="3">
    <source>
        <dbReference type="ARBA" id="ARBA00013253"/>
    </source>
</evidence>
<keyword evidence="6 10" id="KW-0418">Kinase</keyword>
<dbReference type="GO" id="GO:0016301">
    <property type="term" value="F:kinase activity"/>
    <property type="evidence" value="ECO:0007669"/>
    <property type="project" value="UniProtKB-KW"/>
</dbReference>
<sequence length="169" mass="19472">MSEHLPFRAFVGLGSNLGDRSGYLSLARQELEKHPLIAIKKASSIYESEPVGYLEQDWFLNQVLEIATGLQPFELLAVMQEIENCLGRERKIRWGPRVIDLDLLLFEDLVVSTPELTIPHPRMYERSFVLIPLCEIAPDFLHPDGVVTREHLQRHLEKRGGERIRLYQG</sequence>
<dbReference type="EC" id="2.7.6.3" evidence="3"/>
<dbReference type="Gene3D" id="3.30.70.560">
    <property type="entry name" value="7,8-Dihydro-6-hydroxymethylpterin-pyrophosphokinase HPPK"/>
    <property type="match status" value="1"/>
</dbReference>
<keyword evidence="8" id="KW-0289">Folate biosynthesis</keyword>
<keyword evidence="7" id="KW-0067">ATP-binding</keyword>
<evidence type="ECO:0000259" key="9">
    <source>
        <dbReference type="PROSITE" id="PS00794"/>
    </source>
</evidence>
<dbReference type="PANTHER" id="PTHR43071:SF1">
    <property type="entry name" value="2-AMINO-4-HYDROXY-6-HYDROXYMETHYLDIHYDROPTERIDINE PYROPHOSPHOKINASE"/>
    <property type="match status" value="1"/>
</dbReference>
<dbReference type="GO" id="GO:0046656">
    <property type="term" value="P:folic acid biosynthetic process"/>
    <property type="evidence" value="ECO:0007669"/>
    <property type="project" value="UniProtKB-KW"/>
</dbReference>
<feature type="domain" description="7,8-dihydro-6-hydroxymethylpterin-pyrophosphokinase" evidence="9">
    <location>
        <begin position="93"/>
        <end position="104"/>
    </location>
</feature>
<keyword evidence="4" id="KW-0808">Transferase</keyword>
<dbReference type="CDD" id="cd00483">
    <property type="entry name" value="HPPK"/>
    <property type="match status" value="1"/>
</dbReference>
<accession>A0A101FGK6</accession>
<organism evidence="10 11">
    <name type="scientific">Thermacetogenium phaeum</name>
    <dbReference type="NCBI Taxonomy" id="85874"/>
    <lineage>
        <taxon>Bacteria</taxon>
        <taxon>Bacillati</taxon>
        <taxon>Bacillota</taxon>
        <taxon>Clostridia</taxon>
        <taxon>Thermoanaerobacterales</taxon>
        <taxon>Thermoanaerobacteraceae</taxon>
        <taxon>Thermacetogenium</taxon>
    </lineage>
</organism>
<evidence type="ECO:0000313" key="11">
    <source>
        <dbReference type="Proteomes" id="UP000053326"/>
    </source>
</evidence>
<evidence type="ECO:0000256" key="4">
    <source>
        <dbReference type="ARBA" id="ARBA00022679"/>
    </source>
</evidence>
<dbReference type="SUPFAM" id="SSF55083">
    <property type="entry name" value="6-hydroxymethyl-7,8-dihydropterin pyrophosphokinase, HPPK"/>
    <property type="match status" value="1"/>
</dbReference>
<dbReference type="InterPro" id="IPR000550">
    <property type="entry name" value="Hppk"/>
</dbReference>
<dbReference type="GO" id="GO:0046654">
    <property type="term" value="P:tetrahydrofolate biosynthetic process"/>
    <property type="evidence" value="ECO:0007669"/>
    <property type="project" value="UniProtKB-UniPathway"/>
</dbReference>
<dbReference type="UniPathway" id="UPA00077">
    <property type="reaction ID" value="UER00155"/>
</dbReference>
<evidence type="ECO:0000256" key="6">
    <source>
        <dbReference type="ARBA" id="ARBA00022777"/>
    </source>
</evidence>
<dbReference type="PANTHER" id="PTHR43071">
    <property type="entry name" value="2-AMINO-4-HYDROXY-6-HYDROXYMETHYLDIHYDROPTERIDINE PYROPHOSPHOKINASE"/>
    <property type="match status" value="1"/>
</dbReference>
<dbReference type="EMBL" id="LGFO01000067">
    <property type="protein sequence ID" value="KUK36612.1"/>
    <property type="molecule type" value="Genomic_DNA"/>
</dbReference>
<dbReference type="NCBIfam" id="TIGR01498">
    <property type="entry name" value="folK"/>
    <property type="match status" value="1"/>
</dbReference>
<comment type="pathway">
    <text evidence="2">Cofactor biosynthesis; tetrahydrofolate biosynthesis; 2-amino-4-hydroxy-6-hydroxymethyl-7,8-dihydropteridine diphosphate from 7,8-dihydroneopterin triphosphate: step 4/4.</text>
</comment>
<evidence type="ECO:0000256" key="5">
    <source>
        <dbReference type="ARBA" id="ARBA00022741"/>
    </source>
</evidence>
<gene>
    <name evidence="10" type="ORF">XD66_0680</name>
</gene>